<accession>A0AA95C7M0</accession>
<keyword evidence="1" id="KW-0175">Coiled coil</keyword>
<protein>
    <recommendedName>
        <fullName evidence="4">Baseplate hub subunit tail length determinator</fullName>
    </recommendedName>
</protein>
<dbReference type="InterPro" id="IPR057967">
    <property type="entry name" value="T4_TMP"/>
</dbReference>
<evidence type="ECO:0000313" key="3">
    <source>
        <dbReference type="EMBL" id="UYD60534.1"/>
    </source>
</evidence>
<feature type="compositionally biased region" description="Basic and acidic residues" evidence="2">
    <location>
        <begin position="1"/>
        <end position="10"/>
    </location>
</feature>
<feature type="coiled-coil region" evidence="1">
    <location>
        <begin position="472"/>
        <end position="534"/>
    </location>
</feature>
<feature type="compositionally biased region" description="Polar residues" evidence="2">
    <location>
        <begin position="14"/>
        <end position="34"/>
    </location>
</feature>
<sequence length="566" mass="62777">MTTSLRDLRRQKQQNDATKNLASDVQKAVNQPPNGDSLAAQELIAETVEQGNNELRQIKANTASLHDTAAATELGAESTEMSNTILREISETGKQAFSKLSEFAERLKGSFSADDVEQTPIRTASSSDQAIQIINEENPEPENPLVGYLRTISEDIKFLRENKNEPSDPKDPDVVPDDKDDLKTMIDRIGDQIVKSVDSGFKRTVNIADSISSTLFKYTITAALNFAKMAALVLSLIIAFDVLSRHFSHWTQMFQEQYAEFKETLGSFGTPFENLTGIVTDLVNYFKSDEYLKMFVRLAEGAADQMIYIVNMMMVGLAKLGAAILRALGADDKADTLEASAISVATKTVGYTPSEEEEATIGRVRKRQAQEEAEQSEASWWEKKKREWDGKPIETDEEKAVRERKKSIAENTTAEQFGKHDALSQKIQHVGVTAEKNETSNELLGKHRELLEKRASDVEQAKQSGEITTESYKQLKVEIEKQREFLDAHEQKLLKPKASIKPAPEPEIGVVGSIAKEEKRVEASQTAKQEAASNYNTNANIVKNNNQTLVQAPRTSSPGPGIGNHL</sequence>
<evidence type="ECO:0008006" key="4">
    <source>
        <dbReference type="Google" id="ProtNLM"/>
    </source>
</evidence>
<name>A0AA95C7M0_9CAUD</name>
<evidence type="ECO:0000256" key="1">
    <source>
        <dbReference type="SAM" id="Coils"/>
    </source>
</evidence>
<dbReference type="EMBL" id="OP380605">
    <property type="protein sequence ID" value="UYD60534.1"/>
    <property type="molecule type" value="Genomic_DNA"/>
</dbReference>
<proteinExistence type="predicted"/>
<dbReference type="Pfam" id="PF25671">
    <property type="entry name" value="T4_Tape_measure"/>
    <property type="match status" value="1"/>
</dbReference>
<feature type="region of interest" description="Disordered" evidence="2">
    <location>
        <begin position="543"/>
        <end position="566"/>
    </location>
</feature>
<gene>
    <name evidence="3" type="ORF">NPHMPGLK_00199</name>
</gene>
<evidence type="ECO:0000256" key="2">
    <source>
        <dbReference type="SAM" id="MobiDB-lite"/>
    </source>
</evidence>
<feature type="compositionally biased region" description="Polar residues" evidence="2">
    <location>
        <begin position="543"/>
        <end position="558"/>
    </location>
</feature>
<feature type="region of interest" description="Disordered" evidence="2">
    <location>
        <begin position="1"/>
        <end position="36"/>
    </location>
</feature>
<feature type="region of interest" description="Disordered" evidence="2">
    <location>
        <begin position="355"/>
        <end position="385"/>
    </location>
</feature>
<organism evidence="3">
    <name type="scientific">Aeromonas phage vB_AehM_DM2</name>
    <dbReference type="NCBI Taxonomy" id="2973716"/>
    <lineage>
        <taxon>Viruses</taxon>
        <taxon>Duplodnaviria</taxon>
        <taxon>Heunggongvirae</taxon>
        <taxon>Uroviricota</taxon>
        <taxon>Caudoviricetes</taxon>
        <taxon>Pantevenvirales</taxon>
        <taxon>Straboviridae</taxon>
        <taxon>Biquartavirus</taxon>
    </lineage>
</organism>
<reference evidence="3" key="1">
    <citation type="submission" date="2022-09" db="EMBL/GenBank/DDBJ databases">
        <title>On Diversity and Genetic Richness: Insights on Aeromonad Phage Diversity through Physicochemical and Molecular Analysis.</title>
        <authorList>
            <person name="Papa D.M."/>
            <person name="Rousseau G."/>
            <person name="Tremblay D."/>
            <person name="Labrie S."/>
            <person name="Gutierrez T.A."/>
            <person name="Ramos J.D."/>
            <person name="Moineau S."/>
        </authorList>
    </citation>
    <scope>NUCLEOTIDE SEQUENCE</scope>
</reference>